<feature type="transmembrane region" description="Helical" evidence="5">
    <location>
        <begin position="950"/>
        <end position="970"/>
    </location>
</feature>
<dbReference type="GO" id="GO:0004930">
    <property type="term" value="F:G protein-coupled receptor activity"/>
    <property type="evidence" value="ECO:0007669"/>
    <property type="project" value="InterPro"/>
</dbReference>
<comment type="caution">
    <text evidence="7">The sequence shown here is derived from an EMBL/GenBank/DDBJ whole genome shotgun (WGS) entry which is preliminary data.</text>
</comment>
<evidence type="ECO:0000256" key="1">
    <source>
        <dbReference type="ARBA" id="ARBA00004141"/>
    </source>
</evidence>
<dbReference type="GO" id="GO:0016020">
    <property type="term" value="C:membrane"/>
    <property type="evidence" value="ECO:0007669"/>
    <property type="project" value="UniProtKB-SubCell"/>
</dbReference>
<proteinExistence type="predicted"/>
<feature type="non-terminal residue" evidence="7">
    <location>
        <position position="1"/>
    </location>
</feature>
<evidence type="ECO:0000256" key="3">
    <source>
        <dbReference type="ARBA" id="ARBA00022989"/>
    </source>
</evidence>
<feature type="transmembrane region" description="Helical" evidence="5">
    <location>
        <begin position="982"/>
        <end position="1004"/>
    </location>
</feature>
<feature type="non-terminal residue" evidence="7">
    <location>
        <position position="1258"/>
    </location>
</feature>
<name>A0A482VV53_ASBVE</name>
<feature type="transmembrane region" description="Helical" evidence="5">
    <location>
        <begin position="1107"/>
        <end position="1128"/>
    </location>
</feature>
<feature type="transmembrane region" description="Helical" evidence="5">
    <location>
        <begin position="1063"/>
        <end position="1086"/>
    </location>
</feature>
<feature type="transmembrane region" description="Helical" evidence="5">
    <location>
        <begin position="1024"/>
        <end position="1043"/>
    </location>
</feature>
<organism evidence="7 8">
    <name type="scientific">Asbolus verrucosus</name>
    <name type="common">Desert ironclad beetle</name>
    <dbReference type="NCBI Taxonomy" id="1661398"/>
    <lineage>
        <taxon>Eukaryota</taxon>
        <taxon>Metazoa</taxon>
        <taxon>Ecdysozoa</taxon>
        <taxon>Arthropoda</taxon>
        <taxon>Hexapoda</taxon>
        <taxon>Insecta</taxon>
        <taxon>Pterygota</taxon>
        <taxon>Neoptera</taxon>
        <taxon>Endopterygota</taxon>
        <taxon>Coleoptera</taxon>
        <taxon>Polyphaga</taxon>
        <taxon>Cucujiformia</taxon>
        <taxon>Tenebrionidae</taxon>
        <taxon>Pimeliinae</taxon>
        <taxon>Asbolus</taxon>
    </lineage>
</organism>
<protein>
    <submittedName>
        <fullName evidence="7">7tm 2 domain containing protein</fullName>
    </submittedName>
</protein>
<keyword evidence="4 5" id="KW-0472">Membrane</keyword>
<dbReference type="CDD" id="cd15040">
    <property type="entry name" value="7tmB2_Adhesion"/>
    <property type="match status" value="1"/>
</dbReference>
<dbReference type="InterPro" id="IPR017981">
    <property type="entry name" value="GPCR_2-like_7TM"/>
</dbReference>
<dbReference type="EMBL" id="QDEB01063136">
    <property type="protein sequence ID" value="RZC36319.1"/>
    <property type="molecule type" value="Genomic_DNA"/>
</dbReference>
<dbReference type="InterPro" id="IPR000832">
    <property type="entry name" value="GPCR_2_secretin-like"/>
</dbReference>
<dbReference type="PANTHER" id="PTHR47767">
    <property type="entry name" value="ADHESION G PROTEIN-COUPLED RECEPTOR G7"/>
    <property type="match status" value="1"/>
</dbReference>
<keyword evidence="8" id="KW-1185">Reference proteome</keyword>
<evidence type="ECO:0000256" key="4">
    <source>
        <dbReference type="ARBA" id="ARBA00023136"/>
    </source>
</evidence>
<feature type="domain" description="G-protein coupled receptors family 2 profile 2" evidence="6">
    <location>
        <begin position="913"/>
        <end position="1153"/>
    </location>
</feature>
<dbReference type="PANTHER" id="PTHR47767:SF1">
    <property type="entry name" value="ADHESION G PROTEIN-COUPLED RECEPTOR G7"/>
    <property type="match status" value="1"/>
</dbReference>
<sequence>RQSDPKVEFLKPYQNNIYKKLTNETCSMGLEKTPNGTYIWSSSKQEIDYTYWSPDAIFNKTFIYGASTPKGWVLTQEPASCCLFEKEVEKLEPELTLTFDEYTYHLELTVTNFRGLKWVNSEVLLYCFTDANAENLLYRYPALNQKLRTNDTVVYDFKLNDDGPGRYWCESFRNLDLEVVKSNEFFFRESTIFYYEFVMILRVNYSQTLIHLNPLSSDIIEYLREFFDEMNFVSHLKDNYVTRFMKIIDIDEMKNEVLINIHLTYNIDGSNKNHDGEYEFTKTLIQEAIQRTVGIKLEMVDFLSSDYCLKKIDQKQTWPTTEVGRLAHSEEFCFKIDTSLVTSLCDGNFISGARWSISEEKCEIFNKSSVTPQLLPLIDQQPGSEAAMVIFDISTNHDLIYPFDVYAISEIFSKMFAIYRGDYITTFIETISNLMEIKRHVLLEARLKMNATDKILAIIDHIAAYSGENTEVCTKNLCFKFEIFHDWAGFGVPKGNTSRLMSISSNQTVDDIKNMNLDIGVWLSSPVLSQLEASPSLVILFFFKGSFFVENSTTDKSLGTVGRIILPYIEESLAGPIWVFQDVEDEITKACSFWNFDLLGFWRKDSDSVGYSSYQFCEFWRPSFFVLTDGNQDNMTESLIGILESNFKTPEVINRLHRLSRRHEEFGYIDVYLVGKILEKVHQDSGIDLKALVHTVSNLHQVQRKILEESQNLKWATDTILHYVDQILIKHNYDKQVNVTSDNFIILISDIKESNFSGLAFLGYNKTFQMQILEGDTEIEEVANYENLISAVVLSSELKKQLEEDAKVIVTFFPNDALFNENTTQSKDVSKIFGVTLPNIAKYSGPISVLHKATKSYYQNQCSYWYYNQSTAGLWLDDSESKYLSSVINCEFWHATHFALLLLDQDKFHDNALDWITNINCAISMVSLFCIILTAILFKKWRRNTGNQILLNFVFVIILQIGLLYVSGIINQNSQDDVLCTVTGLVLHYSVLSEFCWMLVISFLQYKRFVKILEGSPKRILFKACLCGWILPLLPVISVYVLYPDSYTHSKVRLCYPSGAGLYLGVWLPLSIIISVNFIVFGYVMYSVVYKKTECDNVGNNEILLHWRLGVLLFFLLGLTWTFGFMGQLGFVGFIYKLDMDKITVILLLCVIWLKNTALQIQVVCNTTFPHSSCVNKTEVLPFRECSNSCSKDSKCCYVHTEAPPRCPEGYIDSIQPNMCYRIQDQKSKFPPKCPFEDVLPFNYYKDVIDNIGPVWMP</sequence>
<dbReference type="Proteomes" id="UP000292052">
    <property type="component" value="Unassembled WGS sequence"/>
</dbReference>
<dbReference type="Pfam" id="PF00002">
    <property type="entry name" value="7tm_2"/>
    <property type="match status" value="1"/>
</dbReference>
<feature type="transmembrane region" description="Helical" evidence="5">
    <location>
        <begin position="915"/>
        <end position="938"/>
    </location>
</feature>
<dbReference type="Gene3D" id="1.20.1070.10">
    <property type="entry name" value="Rhodopsin 7-helix transmembrane proteins"/>
    <property type="match status" value="1"/>
</dbReference>
<reference evidence="7 8" key="1">
    <citation type="submission" date="2017-03" db="EMBL/GenBank/DDBJ databases">
        <title>Genome of the blue death feigning beetle - Asbolus verrucosus.</title>
        <authorList>
            <person name="Rider S.D."/>
        </authorList>
    </citation>
    <scope>NUCLEOTIDE SEQUENCE [LARGE SCALE GENOMIC DNA]</scope>
    <source>
        <strain evidence="7">Butters</strain>
        <tissue evidence="7">Head and leg muscle</tissue>
    </source>
</reference>
<dbReference type="InterPro" id="IPR053066">
    <property type="entry name" value="ADGR_G7"/>
</dbReference>
<keyword evidence="3 5" id="KW-1133">Transmembrane helix</keyword>
<evidence type="ECO:0000313" key="8">
    <source>
        <dbReference type="Proteomes" id="UP000292052"/>
    </source>
</evidence>
<dbReference type="PROSITE" id="PS50261">
    <property type="entry name" value="G_PROTEIN_RECEP_F2_4"/>
    <property type="match status" value="1"/>
</dbReference>
<dbReference type="Gene3D" id="2.60.220.50">
    <property type="match status" value="1"/>
</dbReference>
<dbReference type="OrthoDB" id="10037534at2759"/>
<gene>
    <name evidence="7" type="ORF">BDFB_011541</name>
</gene>
<comment type="subcellular location">
    <subcellularLocation>
        <location evidence="1">Membrane</location>
        <topology evidence="1">Multi-pass membrane protein</topology>
    </subcellularLocation>
</comment>
<evidence type="ECO:0000313" key="7">
    <source>
        <dbReference type="EMBL" id="RZC36319.1"/>
    </source>
</evidence>
<evidence type="ECO:0000256" key="2">
    <source>
        <dbReference type="ARBA" id="ARBA00022692"/>
    </source>
</evidence>
<dbReference type="GO" id="GO:0007166">
    <property type="term" value="P:cell surface receptor signaling pathway"/>
    <property type="evidence" value="ECO:0007669"/>
    <property type="project" value="InterPro"/>
</dbReference>
<dbReference type="AlphaFoldDB" id="A0A482VV53"/>
<evidence type="ECO:0000259" key="6">
    <source>
        <dbReference type="PROSITE" id="PS50261"/>
    </source>
</evidence>
<dbReference type="InterPro" id="IPR046338">
    <property type="entry name" value="GAIN_dom_sf"/>
</dbReference>
<accession>A0A482VV53</accession>
<keyword evidence="2 5" id="KW-0812">Transmembrane</keyword>
<evidence type="ECO:0000256" key="5">
    <source>
        <dbReference type="SAM" id="Phobius"/>
    </source>
</evidence>